<dbReference type="InterPro" id="IPR033948">
    <property type="entry name" value="ETF_beta_N"/>
</dbReference>
<dbReference type="PIRSF" id="PIRSF000090">
    <property type="entry name" value="Beta-ETF"/>
    <property type="match status" value="1"/>
</dbReference>
<dbReference type="Proteomes" id="UP000187338">
    <property type="component" value="Unassembled WGS sequence"/>
</dbReference>
<feature type="domain" description="Electron transfer flavoprotein alpha/beta-subunit N-terminal" evidence="2">
    <location>
        <begin position="22"/>
        <end position="218"/>
    </location>
</feature>
<evidence type="ECO:0000313" key="4">
    <source>
        <dbReference type="Proteomes" id="UP000187338"/>
    </source>
</evidence>
<dbReference type="AlphaFoldDB" id="A0A1L8D1U8"/>
<dbReference type="CDD" id="cd01714">
    <property type="entry name" value="ETF_beta"/>
    <property type="match status" value="1"/>
</dbReference>
<dbReference type="RefSeq" id="WP_075865307.1">
    <property type="nucleotide sequence ID" value="NZ_BDJL01000033.1"/>
</dbReference>
<dbReference type="Gene3D" id="3.40.50.620">
    <property type="entry name" value="HUPs"/>
    <property type="match status" value="1"/>
</dbReference>
<proteinExistence type="predicted"/>
<evidence type="ECO:0000256" key="1">
    <source>
        <dbReference type="ARBA" id="ARBA00042002"/>
    </source>
</evidence>
<keyword evidence="4" id="KW-1185">Reference proteome</keyword>
<dbReference type="STRING" id="661089.ciss_10710"/>
<protein>
    <recommendedName>
        <fullName evidence="1">Electron transfer flavoprotein small subunit</fullName>
    </recommendedName>
</protein>
<gene>
    <name evidence="3" type="ORF">ciss_10710</name>
</gene>
<dbReference type="InterPro" id="IPR012255">
    <property type="entry name" value="ETF_b"/>
</dbReference>
<evidence type="ECO:0000259" key="2">
    <source>
        <dbReference type="SMART" id="SM00893"/>
    </source>
</evidence>
<dbReference type="PANTHER" id="PTHR21294">
    <property type="entry name" value="ELECTRON TRANSFER FLAVOPROTEIN BETA-SUBUNIT"/>
    <property type="match status" value="1"/>
</dbReference>
<organism evidence="3 4">
    <name type="scientific">Carboxydothermus islandicus</name>
    <dbReference type="NCBI Taxonomy" id="661089"/>
    <lineage>
        <taxon>Bacteria</taxon>
        <taxon>Bacillati</taxon>
        <taxon>Bacillota</taxon>
        <taxon>Clostridia</taxon>
        <taxon>Thermoanaerobacterales</taxon>
        <taxon>Thermoanaerobacteraceae</taxon>
        <taxon>Carboxydothermus</taxon>
    </lineage>
</organism>
<sequence>MHAVVLLKQVPDTAEVRIDPKTNTLIREGVPSIINPYDAHALEEALRLKDKYGGKVTVVSMGPPQAAEALKKAISYGADRAILLTDRKFAGSDTLATSYVLAKAIEKIVSQEPVDLVFAGKQAIDGDTAQVGPGVAARLNMALITYIERVEEFNPDEGYVVAVRKIEGRKEYVRAKLPALLTALKGINEIRYATMPDMIRAARYQPEVWGKEQLDVEEAFLGLKGSPTQVWKSFVPQAKARAKVEMLTGSPEEVAKALVEKLVPLTLIANK</sequence>
<accession>A0A1L8D1U8</accession>
<dbReference type="SMART" id="SM00893">
    <property type="entry name" value="ETF"/>
    <property type="match status" value="1"/>
</dbReference>
<dbReference type="PANTHER" id="PTHR21294:SF17">
    <property type="entry name" value="PROTEIN FIXA"/>
    <property type="match status" value="1"/>
</dbReference>
<dbReference type="InterPro" id="IPR014730">
    <property type="entry name" value="ETF_a/b_N"/>
</dbReference>
<dbReference type="Pfam" id="PF01012">
    <property type="entry name" value="ETF"/>
    <property type="match status" value="1"/>
</dbReference>
<dbReference type="SUPFAM" id="SSF52402">
    <property type="entry name" value="Adenine nucleotide alpha hydrolases-like"/>
    <property type="match status" value="1"/>
</dbReference>
<comment type="caution">
    <text evidence="3">The sequence shown here is derived from an EMBL/GenBank/DDBJ whole genome shotgun (WGS) entry which is preliminary data.</text>
</comment>
<evidence type="ECO:0000313" key="3">
    <source>
        <dbReference type="EMBL" id="GAV25138.1"/>
    </source>
</evidence>
<dbReference type="InterPro" id="IPR014729">
    <property type="entry name" value="Rossmann-like_a/b/a_fold"/>
</dbReference>
<reference evidence="4" key="1">
    <citation type="submission" date="2016-12" db="EMBL/GenBank/DDBJ databases">
        <title>Draft Genome Sequences od Carboxydothermus pertinax and islandicus, Hydrogenogenic Carboxydotrophic Bacteria.</title>
        <authorList>
            <person name="Fukuyama Y."/>
            <person name="Ohmae K."/>
            <person name="Yoneda Y."/>
            <person name="Yoshida T."/>
            <person name="Sako Y."/>
        </authorList>
    </citation>
    <scope>NUCLEOTIDE SEQUENCE [LARGE SCALE GENOMIC DNA]</scope>
    <source>
        <strain evidence="4">SET</strain>
    </source>
</reference>
<dbReference type="OrthoDB" id="9804960at2"/>
<dbReference type="EMBL" id="BDJL01000033">
    <property type="protein sequence ID" value="GAV25138.1"/>
    <property type="molecule type" value="Genomic_DNA"/>
</dbReference>
<name>A0A1L8D1U8_9THEO</name>
<dbReference type="GO" id="GO:0009055">
    <property type="term" value="F:electron transfer activity"/>
    <property type="evidence" value="ECO:0007669"/>
    <property type="project" value="InterPro"/>
</dbReference>